<dbReference type="EMBL" id="MUYT01000006">
    <property type="protein sequence ID" value="OOS20991.1"/>
    <property type="molecule type" value="Genomic_DNA"/>
</dbReference>
<dbReference type="Gene3D" id="1.10.287.1080">
    <property type="entry name" value="MazG-like"/>
    <property type="match status" value="2"/>
</dbReference>
<evidence type="ECO:0000313" key="2">
    <source>
        <dbReference type="EMBL" id="OOS20991.1"/>
    </source>
</evidence>
<dbReference type="CDD" id="cd11528">
    <property type="entry name" value="NTP-PPase_MazG_Nterm"/>
    <property type="match status" value="1"/>
</dbReference>
<dbReference type="GO" id="GO:0046052">
    <property type="term" value="P:UTP catabolic process"/>
    <property type="evidence" value="ECO:0007669"/>
    <property type="project" value="TreeGrafter"/>
</dbReference>
<dbReference type="Proteomes" id="UP000191094">
    <property type="component" value="Unassembled WGS sequence"/>
</dbReference>
<protein>
    <submittedName>
        <fullName evidence="2">Nucleoside triphosphate pyrophosphohydrolase</fullName>
    </submittedName>
</protein>
<dbReference type="STRING" id="90241.B0682_05250"/>
<dbReference type="Pfam" id="PF03819">
    <property type="entry name" value="MazG"/>
    <property type="match status" value="2"/>
</dbReference>
<dbReference type="SUPFAM" id="SSF101386">
    <property type="entry name" value="all-alpha NTP pyrophosphatases"/>
    <property type="match status" value="2"/>
</dbReference>
<name>A0A1T0CFT2_9GAMM</name>
<dbReference type="PANTHER" id="PTHR30522:SF0">
    <property type="entry name" value="NUCLEOSIDE TRIPHOSPHATE PYROPHOSPHOHYDROLASE"/>
    <property type="match status" value="1"/>
</dbReference>
<sequence length="303" mass="33906">MTTVVTAPTPTADNPPVATGQLVDLLSLMARLRADCPWDIKQTNQSLIPYAIEEAYELAEAVQADLQDGGTDDEELKSELGDVLLQVVFHCQLYAEQGRFGMADVIQTLQQKLIRRHPHVFDADNLPDEAAVKQRWDSIKAQELADKLARGKAVSQLDKVKAGSALMQAQALQHHASKLGFDWSDDDVGVFDAIDKLQEEIDELKALIKDRQRLNQEQCDNQQQAMNKQAMNKEMGDCFFALVNIARKLGLDAEIATLSCVHKFRSRFAYIEQELAKIGKTPENSTLSDMDILWEQAKDLENP</sequence>
<gene>
    <name evidence="2" type="ORF">B0682_05250</name>
</gene>
<dbReference type="NCBIfam" id="TIGR00444">
    <property type="entry name" value="mazG"/>
    <property type="match status" value="1"/>
</dbReference>
<keyword evidence="3" id="KW-1185">Reference proteome</keyword>
<dbReference type="GO" id="GO:0046047">
    <property type="term" value="P:TTP catabolic process"/>
    <property type="evidence" value="ECO:0007669"/>
    <property type="project" value="TreeGrafter"/>
</dbReference>
<evidence type="ECO:0000313" key="3">
    <source>
        <dbReference type="Proteomes" id="UP000191094"/>
    </source>
</evidence>
<dbReference type="NCBIfam" id="NF007113">
    <property type="entry name" value="PRK09562.1"/>
    <property type="match status" value="1"/>
</dbReference>
<reference evidence="2 3" key="1">
    <citation type="submission" date="2017-02" db="EMBL/GenBank/DDBJ databases">
        <title>Draft genome sequence of Moraxella lincolnii CCUG 9405T type strain.</title>
        <authorList>
            <person name="Salva-Serra F."/>
            <person name="Engstrom-Jakobsson H."/>
            <person name="Thorell K."/>
            <person name="Jaen-Luchoro D."/>
            <person name="Gonzales-Siles L."/>
            <person name="Karlsson R."/>
            <person name="Yazdan S."/>
            <person name="Boulund F."/>
            <person name="Johnning A."/>
            <person name="Engstrand L."/>
            <person name="Kristiansson E."/>
            <person name="Moore E."/>
        </authorList>
    </citation>
    <scope>NUCLEOTIDE SEQUENCE [LARGE SCALE GENOMIC DNA]</scope>
    <source>
        <strain evidence="2 3">CCUG 9405</strain>
    </source>
</reference>
<keyword evidence="2" id="KW-0378">Hydrolase</keyword>
<dbReference type="InterPro" id="IPR011551">
    <property type="entry name" value="NTP_PyrPHydrolase_MazG"/>
</dbReference>
<dbReference type="FunFam" id="1.10.287.1080:FF:000001">
    <property type="entry name" value="Nucleoside triphosphate pyrophosphohydrolase"/>
    <property type="match status" value="1"/>
</dbReference>
<dbReference type="CDD" id="cd11529">
    <property type="entry name" value="NTP-PPase_MazG_Cterm"/>
    <property type="match status" value="1"/>
</dbReference>
<comment type="caution">
    <text evidence="2">The sequence shown here is derived from an EMBL/GenBank/DDBJ whole genome shotgun (WGS) entry which is preliminary data.</text>
</comment>
<dbReference type="InterPro" id="IPR048015">
    <property type="entry name" value="NTP-PPase_MazG-like_N"/>
</dbReference>
<accession>A0A1T0CFT2</accession>
<proteinExistence type="predicted"/>
<dbReference type="GO" id="GO:0047429">
    <property type="term" value="F:nucleoside triphosphate diphosphatase activity"/>
    <property type="evidence" value="ECO:0007669"/>
    <property type="project" value="InterPro"/>
</dbReference>
<dbReference type="GO" id="GO:0046081">
    <property type="term" value="P:dUTP catabolic process"/>
    <property type="evidence" value="ECO:0007669"/>
    <property type="project" value="TreeGrafter"/>
</dbReference>
<dbReference type="AlphaFoldDB" id="A0A1T0CFT2"/>
<feature type="domain" description="NTP pyrophosphohydrolase MazG-like" evidence="1">
    <location>
        <begin position="42"/>
        <end position="121"/>
    </location>
</feature>
<dbReference type="GO" id="GO:0006950">
    <property type="term" value="P:response to stress"/>
    <property type="evidence" value="ECO:0007669"/>
    <property type="project" value="UniProtKB-ARBA"/>
</dbReference>
<dbReference type="GO" id="GO:0006203">
    <property type="term" value="P:dGTP catabolic process"/>
    <property type="evidence" value="ECO:0007669"/>
    <property type="project" value="TreeGrafter"/>
</dbReference>
<dbReference type="PANTHER" id="PTHR30522">
    <property type="entry name" value="NUCLEOSIDE TRIPHOSPHATE PYROPHOSPHOHYDROLASE"/>
    <property type="match status" value="1"/>
</dbReference>
<dbReference type="InterPro" id="IPR048011">
    <property type="entry name" value="NTP-PPase_MazG-like_C"/>
</dbReference>
<evidence type="ECO:0000259" key="1">
    <source>
        <dbReference type="Pfam" id="PF03819"/>
    </source>
</evidence>
<organism evidence="2 3">
    <name type="scientific">Lwoffella lincolnii</name>
    <dbReference type="NCBI Taxonomy" id="90241"/>
    <lineage>
        <taxon>Bacteria</taxon>
        <taxon>Pseudomonadati</taxon>
        <taxon>Pseudomonadota</taxon>
        <taxon>Gammaproteobacteria</taxon>
        <taxon>Moraxellales</taxon>
        <taxon>Moraxellaceae</taxon>
        <taxon>Lwoffella</taxon>
    </lineage>
</organism>
<feature type="domain" description="NTP pyrophosphohydrolase MazG-like" evidence="1">
    <location>
        <begin position="196"/>
        <end position="267"/>
    </location>
</feature>
<dbReference type="InterPro" id="IPR004518">
    <property type="entry name" value="MazG-like_dom"/>
</dbReference>
<dbReference type="GO" id="GO:0046061">
    <property type="term" value="P:dATP catabolic process"/>
    <property type="evidence" value="ECO:0007669"/>
    <property type="project" value="TreeGrafter"/>
</dbReference>
<dbReference type="GO" id="GO:0046076">
    <property type="term" value="P:dTTP catabolic process"/>
    <property type="evidence" value="ECO:0007669"/>
    <property type="project" value="TreeGrafter"/>
</dbReference>